<proteinExistence type="predicted"/>
<evidence type="ECO:0000256" key="1">
    <source>
        <dbReference type="SAM" id="MobiDB-lite"/>
    </source>
</evidence>
<protein>
    <submittedName>
        <fullName evidence="2">Uncharacterized protein</fullName>
    </submittedName>
</protein>
<keyword evidence="3" id="KW-1185">Reference proteome</keyword>
<reference evidence="2 3" key="1">
    <citation type="journal article" date="2023" name="Plants (Basel)">
        <title>Bridging the Gap: Combining Genomics and Transcriptomics Approaches to Understand Stylosanthes scabra, an Orphan Legume from the Brazilian Caatinga.</title>
        <authorList>
            <person name="Ferreira-Neto J.R.C."/>
            <person name="da Silva M.D."/>
            <person name="Binneck E."/>
            <person name="de Melo N.F."/>
            <person name="da Silva R.H."/>
            <person name="de Melo A.L.T.M."/>
            <person name="Pandolfi V."/>
            <person name="Bustamante F.O."/>
            <person name="Brasileiro-Vidal A.C."/>
            <person name="Benko-Iseppon A.M."/>
        </authorList>
    </citation>
    <scope>NUCLEOTIDE SEQUENCE [LARGE SCALE GENOMIC DNA]</scope>
    <source>
        <tissue evidence="2">Leaves</tissue>
    </source>
</reference>
<gene>
    <name evidence="2" type="ORF">PIB30_094628</name>
</gene>
<evidence type="ECO:0000313" key="2">
    <source>
        <dbReference type="EMBL" id="MED6213569.1"/>
    </source>
</evidence>
<organism evidence="2 3">
    <name type="scientific">Stylosanthes scabra</name>
    <dbReference type="NCBI Taxonomy" id="79078"/>
    <lineage>
        <taxon>Eukaryota</taxon>
        <taxon>Viridiplantae</taxon>
        <taxon>Streptophyta</taxon>
        <taxon>Embryophyta</taxon>
        <taxon>Tracheophyta</taxon>
        <taxon>Spermatophyta</taxon>
        <taxon>Magnoliopsida</taxon>
        <taxon>eudicotyledons</taxon>
        <taxon>Gunneridae</taxon>
        <taxon>Pentapetalae</taxon>
        <taxon>rosids</taxon>
        <taxon>fabids</taxon>
        <taxon>Fabales</taxon>
        <taxon>Fabaceae</taxon>
        <taxon>Papilionoideae</taxon>
        <taxon>50 kb inversion clade</taxon>
        <taxon>dalbergioids sensu lato</taxon>
        <taxon>Dalbergieae</taxon>
        <taxon>Pterocarpus clade</taxon>
        <taxon>Stylosanthes</taxon>
    </lineage>
</organism>
<sequence length="85" mass="9705">RKIRYLKNDKRRVRCDCEFGVPRIRSQKKAKRKRDVSNVDQGIVAGQTSAQATNENNEDEANNDVYKEEAAIGVILMKLLELEIG</sequence>
<dbReference type="Proteomes" id="UP001341840">
    <property type="component" value="Unassembled WGS sequence"/>
</dbReference>
<name>A0ABU6YW49_9FABA</name>
<dbReference type="EMBL" id="JASCZI010243759">
    <property type="protein sequence ID" value="MED6213569.1"/>
    <property type="molecule type" value="Genomic_DNA"/>
</dbReference>
<comment type="caution">
    <text evidence="2">The sequence shown here is derived from an EMBL/GenBank/DDBJ whole genome shotgun (WGS) entry which is preliminary data.</text>
</comment>
<accession>A0ABU6YW49</accession>
<feature type="non-terminal residue" evidence="2">
    <location>
        <position position="1"/>
    </location>
</feature>
<evidence type="ECO:0000313" key="3">
    <source>
        <dbReference type="Proteomes" id="UP001341840"/>
    </source>
</evidence>
<feature type="region of interest" description="Disordered" evidence="1">
    <location>
        <begin position="29"/>
        <end position="63"/>
    </location>
</feature>